<dbReference type="RefSeq" id="WP_255025668.1">
    <property type="nucleotide sequence ID" value="NZ_JANDHW010000002.1"/>
</dbReference>
<keyword evidence="4 7" id="KW-0812">Transmembrane</keyword>
<proteinExistence type="inferred from homology"/>
<dbReference type="PANTHER" id="PTHR30576:SF0">
    <property type="entry name" value="UNDECAPRENYL-PHOSPHATE N-ACETYLGALACTOSAMINYL 1-PHOSPHATE TRANSFERASE-RELATED"/>
    <property type="match status" value="1"/>
</dbReference>
<feature type="transmembrane region" description="Helical" evidence="7">
    <location>
        <begin position="45"/>
        <end position="66"/>
    </location>
</feature>
<sequence length="467" mass="54586">MIKYIIGDFISANVAWFLYNLYRYYTVETYEFLGSLKSYLAFPRIIEGQILFPLLFIFLFILSGYYNQPYLKSRLSEFFSTFFSVMTGVFLLFFIAIINDIQRIPLNSYAMLGVMFLIMFCCVYAVRAVITYHATKKIHDGYWGFNTLIIGTGNHAANLYRELTKKDRSLGYNIQGFIKTDDEKEEVNPLLPNFPVYSISDIETSVKQFNIEELIISLDRHNRSTLHKVINRLYPLNLPIRLQINEFEMLTSHIKLSNIYGTPLIDISKCSLSECEKNLKRFFDIIGSSLALIILSPVYLFLAIRIKCGGKGPVIYRQKRIGFRRKEFTLYKFRTMVNDAEKNGPSLSKENDTRITSFGRIMRKYRLDELPQFWNVLKGDMSIVGPRPEREYYIDQIIKKAPHYSLLHQIRPGITSWGMVKYGYARNIDEMIKRLKYEILYLENMSLLVDLKIIIYTIKTVFTGKGL</sequence>
<dbReference type="Proteomes" id="UP001205603">
    <property type="component" value="Unassembled WGS sequence"/>
</dbReference>
<dbReference type="InterPro" id="IPR003362">
    <property type="entry name" value="Bact_transf"/>
</dbReference>
<protein>
    <submittedName>
        <fullName evidence="9">Sugar transferase</fullName>
    </submittedName>
</protein>
<evidence type="ECO:0000256" key="1">
    <source>
        <dbReference type="ARBA" id="ARBA00004141"/>
    </source>
</evidence>
<accession>A0ABT1MEH0</accession>
<feature type="domain" description="Bacterial sugar transferase" evidence="8">
    <location>
        <begin position="280"/>
        <end position="462"/>
    </location>
</feature>
<name>A0ABT1MEH0_9BACT</name>
<keyword evidence="3 9" id="KW-0808">Transferase</keyword>
<dbReference type="Pfam" id="PF02397">
    <property type="entry name" value="Bac_transf"/>
    <property type="match status" value="1"/>
</dbReference>
<dbReference type="NCBIfam" id="TIGR03025">
    <property type="entry name" value="EPS_sugtrans"/>
    <property type="match status" value="1"/>
</dbReference>
<evidence type="ECO:0000256" key="5">
    <source>
        <dbReference type="ARBA" id="ARBA00022989"/>
    </source>
</evidence>
<comment type="subcellular location">
    <subcellularLocation>
        <location evidence="1">Membrane</location>
        <topology evidence="1">Multi-pass membrane protein</topology>
    </subcellularLocation>
</comment>
<keyword evidence="5 7" id="KW-1133">Transmembrane helix</keyword>
<keyword evidence="6 7" id="KW-0472">Membrane</keyword>
<keyword evidence="10" id="KW-1185">Reference proteome</keyword>
<evidence type="ECO:0000313" key="10">
    <source>
        <dbReference type="Proteomes" id="UP001205603"/>
    </source>
</evidence>
<evidence type="ECO:0000256" key="6">
    <source>
        <dbReference type="ARBA" id="ARBA00023136"/>
    </source>
</evidence>
<feature type="transmembrane region" description="Helical" evidence="7">
    <location>
        <begin position="78"/>
        <end position="98"/>
    </location>
</feature>
<feature type="transmembrane region" description="Helical" evidence="7">
    <location>
        <begin position="110"/>
        <end position="130"/>
    </location>
</feature>
<evidence type="ECO:0000259" key="8">
    <source>
        <dbReference type="Pfam" id="PF02397"/>
    </source>
</evidence>
<dbReference type="InterPro" id="IPR017475">
    <property type="entry name" value="EPS_sugar_tfrase"/>
</dbReference>
<organism evidence="9 10">
    <name type="scientific">Coprobacter tertius</name>
    <dbReference type="NCBI Taxonomy" id="2944915"/>
    <lineage>
        <taxon>Bacteria</taxon>
        <taxon>Pseudomonadati</taxon>
        <taxon>Bacteroidota</taxon>
        <taxon>Bacteroidia</taxon>
        <taxon>Bacteroidales</taxon>
        <taxon>Barnesiellaceae</taxon>
        <taxon>Coprobacter</taxon>
    </lineage>
</organism>
<feature type="transmembrane region" description="Helical" evidence="7">
    <location>
        <begin position="282"/>
        <end position="302"/>
    </location>
</feature>
<dbReference type="EMBL" id="JANDHW010000002">
    <property type="protein sequence ID" value="MCP9611022.1"/>
    <property type="molecule type" value="Genomic_DNA"/>
</dbReference>
<reference evidence="9 10" key="1">
    <citation type="submission" date="2022-07" db="EMBL/GenBank/DDBJ databases">
        <title>Fecal culturing of patients with breast cancer.</title>
        <authorList>
            <person name="Teng N.M.Y."/>
            <person name="Kiu R."/>
            <person name="Evans R."/>
            <person name="Baker D.J."/>
            <person name="Zenner C."/>
            <person name="Robinson S.D."/>
            <person name="Hall L.J."/>
        </authorList>
    </citation>
    <scope>NUCLEOTIDE SEQUENCE [LARGE SCALE GENOMIC DNA]</scope>
    <source>
        <strain evidence="9 10">LH1063</strain>
    </source>
</reference>
<evidence type="ECO:0000313" key="9">
    <source>
        <dbReference type="EMBL" id="MCP9611022.1"/>
    </source>
</evidence>
<comment type="caution">
    <text evidence="9">The sequence shown here is derived from an EMBL/GenBank/DDBJ whole genome shotgun (WGS) entry which is preliminary data.</text>
</comment>
<evidence type="ECO:0000256" key="2">
    <source>
        <dbReference type="ARBA" id="ARBA00006464"/>
    </source>
</evidence>
<dbReference type="PANTHER" id="PTHR30576">
    <property type="entry name" value="COLANIC BIOSYNTHESIS UDP-GLUCOSE LIPID CARRIER TRANSFERASE"/>
    <property type="match status" value="1"/>
</dbReference>
<gene>
    <name evidence="9" type="ORF">NMU02_02805</name>
</gene>
<feature type="transmembrane region" description="Helical" evidence="7">
    <location>
        <begin position="5"/>
        <end position="25"/>
    </location>
</feature>
<dbReference type="Pfam" id="PF13727">
    <property type="entry name" value="CoA_binding_3"/>
    <property type="match status" value="1"/>
</dbReference>
<comment type="similarity">
    <text evidence="2">Belongs to the bacterial sugar transferase family.</text>
</comment>
<dbReference type="Gene3D" id="3.40.50.720">
    <property type="entry name" value="NAD(P)-binding Rossmann-like Domain"/>
    <property type="match status" value="1"/>
</dbReference>
<evidence type="ECO:0000256" key="3">
    <source>
        <dbReference type="ARBA" id="ARBA00022679"/>
    </source>
</evidence>
<evidence type="ECO:0000256" key="4">
    <source>
        <dbReference type="ARBA" id="ARBA00022692"/>
    </source>
</evidence>
<evidence type="ECO:0000256" key="7">
    <source>
        <dbReference type="SAM" id="Phobius"/>
    </source>
</evidence>
<dbReference type="GO" id="GO:0016740">
    <property type="term" value="F:transferase activity"/>
    <property type="evidence" value="ECO:0007669"/>
    <property type="project" value="UniProtKB-KW"/>
</dbReference>